<evidence type="ECO:0000313" key="3">
    <source>
        <dbReference type="Proteomes" id="UP001054945"/>
    </source>
</evidence>
<feature type="region of interest" description="Disordered" evidence="1">
    <location>
        <begin position="74"/>
        <end position="130"/>
    </location>
</feature>
<dbReference type="AlphaFoldDB" id="A0AAV4VPL1"/>
<sequence>MIPTPDAYDGYYDSNASDYLEEYGYIPLRRPYIRHKREAKPKRGKKPMSYITACKSPKMQRFCFSDVSSKEKTAELHRRKSSNLLQRRPCPLQRTGRLSVEKAGASDCPKTGRPLPVLRSGCENGDERRR</sequence>
<reference evidence="2 3" key="1">
    <citation type="submission" date="2021-06" db="EMBL/GenBank/DDBJ databases">
        <title>Caerostris extrusa draft genome.</title>
        <authorList>
            <person name="Kono N."/>
            <person name="Arakawa K."/>
        </authorList>
    </citation>
    <scope>NUCLEOTIDE SEQUENCE [LARGE SCALE GENOMIC DNA]</scope>
</reference>
<evidence type="ECO:0000256" key="1">
    <source>
        <dbReference type="SAM" id="MobiDB-lite"/>
    </source>
</evidence>
<accession>A0AAV4VPL1</accession>
<dbReference type="EMBL" id="BPLR01014921">
    <property type="protein sequence ID" value="GIY72257.1"/>
    <property type="molecule type" value="Genomic_DNA"/>
</dbReference>
<dbReference type="Proteomes" id="UP001054945">
    <property type="component" value="Unassembled WGS sequence"/>
</dbReference>
<name>A0AAV4VPL1_CAEEX</name>
<proteinExistence type="predicted"/>
<protein>
    <submittedName>
        <fullName evidence="2">Uncharacterized protein</fullName>
    </submittedName>
</protein>
<comment type="caution">
    <text evidence="2">The sequence shown here is derived from an EMBL/GenBank/DDBJ whole genome shotgun (WGS) entry which is preliminary data.</text>
</comment>
<organism evidence="2 3">
    <name type="scientific">Caerostris extrusa</name>
    <name type="common">Bark spider</name>
    <name type="synonym">Caerostris bankana</name>
    <dbReference type="NCBI Taxonomy" id="172846"/>
    <lineage>
        <taxon>Eukaryota</taxon>
        <taxon>Metazoa</taxon>
        <taxon>Ecdysozoa</taxon>
        <taxon>Arthropoda</taxon>
        <taxon>Chelicerata</taxon>
        <taxon>Arachnida</taxon>
        <taxon>Araneae</taxon>
        <taxon>Araneomorphae</taxon>
        <taxon>Entelegynae</taxon>
        <taxon>Araneoidea</taxon>
        <taxon>Araneidae</taxon>
        <taxon>Caerostris</taxon>
    </lineage>
</organism>
<keyword evidence="3" id="KW-1185">Reference proteome</keyword>
<evidence type="ECO:0000313" key="2">
    <source>
        <dbReference type="EMBL" id="GIY72257.1"/>
    </source>
</evidence>
<gene>
    <name evidence="2" type="ORF">CEXT_393211</name>
</gene>